<evidence type="ECO:0000256" key="1">
    <source>
        <dbReference type="ARBA" id="ARBA00005513"/>
    </source>
</evidence>
<evidence type="ECO:0000256" key="8">
    <source>
        <dbReference type="ARBA" id="ARBA00023136"/>
    </source>
</evidence>
<feature type="transmembrane region" description="Helical" evidence="13">
    <location>
        <begin position="12"/>
        <end position="30"/>
    </location>
</feature>
<evidence type="ECO:0000256" key="7">
    <source>
        <dbReference type="ARBA" id="ARBA00023065"/>
    </source>
</evidence>
<proteinExistence type="inferred from homology"/>
<keyword evidence="8 13" id="KW-0472">Membrane</keyword>
<dbReference type="NCBIfam" id="NF006293">
    <property type="entry name" value="PRK08476.1"/>
    <property type="match status" value="1"/>
</dbReference>
<dbReference type="SUPFAM" id="SSF161060">
    <property type="entry name" value="ATP synthase B chain-like"/>
    <property type="match status" value="1"/>
</dbReference>
<evidence type="ECO:0000256" key="11">
    <source>
        <dbReference type="ARBA" id="ARBA00025614"/>
    </source>
</evidence>
<gene>
    <name evidence="15" type="primary">atpF_1</name>
    <name evidence="13" type="synonym">atpF</name>
    <name evidence="15" type="ORF">NCTC12410_01072</name>
</gene>
<dbReference type="HAMAP" id="MF_01398">
    <property type="entry name" value="ATP_synth_b_bprime"/>
    <property type="match status" value="1"/>
</dbReference>
<evidence type="ECO:0000256" key="9">
    <source>
        <dbReference type="ARBA" id="ARBA00023310"/>
    </source>
</evidence>
<evidence type="ECO:0000256" key="14">
    <source>
        <dbReference type="RuleBase" id="RU003848"/>
    </source>
</evidence>
<keyword evidence="7 13" id="KW-0406">Ion transport</keyword>
<comment type="subcellular location">
    <subcellularLocation>
        <location evidence="13">Cell membrane</location>
        <topology evidence="13">Single-pass membrane protein</topology>
    </subcellularLocation>
    <subcellularLocation>
        <location evidence="12">Endomembrane system</location>
        <topology evidence="12">Single-pass membrane protein</topology>
    </subcellularLocation>
</comment>
<keyword evidence="13" id="KW-1003">Cell membrane</keyword>
<evidence type="ECO:0000313" key="16">
    <source>
        <dbReference type="Proteomes" id="UP000254841"/>
    </source>
</evidence>
<evidence type="ECO:0000256" key="6">
    <source>
        <dbReference type="ARBA" id="ARBA00022989"/>
    </source>
</evidence>
<dbReference type="CDD" id="cd06503">
    <property type="entry name" value="ATP-synt_Fo_b"/>
    <property type="match status" value="1"/>
</dbReference>
<dbReference type="GO" id="GO:0045259">
    <property type="term" value="C:proton-transporting ATP synthase complex"/>
    <property type="evidence" value="ECO:0007669"/>
    <property type="project" value="UniProtKB-KW"/>
</dbReference>
<dbReference type="GO" id="GO:0046961">
    <property type="term" value="F:proton-transporting ATPase activity, rotational mechanism"/>
    <property type="evidence" value="ECO:0007669"/>
    <property type="project" value="TreeGrafter"/>
</dbReference>
<organism evidence="15 16">
    <name type="scientific">Helicobacter canis</name>
    <dbReference type="NCBI Taxonomy" id="29419"/>
    <lineage>
        <taxon>Bacteria</taxon>
        <taxon>Pseudomonadati</taxon>
        <taxon>Campylobacterota</taxon>
        <taxon>Epsilonproteobacteria</taxon>
        <taxon>Campylobacterales</taxon>
        <taxon>Helicobacteraceae</taxon>
        <taxon>Helicobacter</taxon>
    </lineage>
</organism>
<dbReference type="GO" id="GO:0046933">
    <property type="term" value="F:proton-transporting ATP synthase activity, rotational mechanism"/>
    <property type="evidence" value="ECO:0007669"/>
    <property type="project" value="UniProtKB-UniRule"/>
</dbReference>
<dbReference type="GO" id="GO:0012505">
    <property type="term" value="C:endomembrane system"/>
    <property type="evidence" value="ECO:0007669"/>
    <property type="project" value="UniProtKB-SubCell"/>
</dbReference>
<dbReference type="PANTHER" id="PTHR33445:SF1">
    <property type="entry name" value="ATP SYNTHASE SUBUNIT B"/>
    <property type="match status" value="1"/>
</dbReference>
<keyword evidence="4 13" id="KW-0812">Transmembrane</keyword>
<keyword evidence="15" id="KW-0378">Hydrolase</keyword>
<keyword evidence="5 13" id="KW-0375">Hydrogen ion transport</keyword>
<evidence type="ECO:0000256" key="10">
    <source>
        <dbReference type="ARBA" id="ARBA00025198"/>
    </source>
</evidence>
<name>A0A377J425_9HELI</name>
<accession>A0A377J425</accession>
<dbReference type="InterPro" id="IPR002146">
    <property type="entry name" value="ATP_synth_b/b'su_bac/chlpt"/>
</dbReference>
<comment type="function">
    <text evidence="10 13">F(1)F(0) ATP synthase produces ATP from ADP in the presence of a proton or sodium gradient. F-type ATPases consist of two structural domains, F(1) containing the extramembraneous catalytic core and F(0) containing the membrane proton channel, linked together by a central stalk and a peripheral stalk. During catalysis, ATP synthesis in the catalytic domain of F(1) is coupled via a rotary mechanism of the central stalk subunits to proton translocation.</text>
</comment>
<dbReference type="Proteomes" id="UP000254841">
    <property type="component" value="Unassembled WGS sequence"/>
</dbReference>
<sequence>MSITIPDPWLMLLVFVVFIITMLLLNSWLFKPLIGFMDERENSLRKDMESAMSDDNEVQEIQEKIRAIFADAKAQASSIIESATIEAKAEYDEKMEKQANEVQGRIDSFRVDLENQKNQAKQELLADLGVFETALKSKVQQI</sequence>
<keyword evidence="2 13" id="KW-0813">Transport</keyword>
<dbReference type="Pfam" id="PF00430">
    <property type="entry name" value="ATP-synt_B"/>
    <property type="match status" value="1"/>
</dbReference>
<evidence type="ECO:0000256" key="5">
    <source>
        <dbReference type="ARBA" id="ARBA00022781"/>
    </source>
</evidence>
<dbReference type="GO" id="GO:0005886">
    <property type="term" value="C:plasma membrane"/>
    <property type="evidence" value="ECO:0007669"/>
    <property type="project" value="UniProtKB-SubCell"/>
</dbReference>
<dbReference type="RefSeq" id="WP_115011497.1">
    <property type="nucleotide sequence ID" value="NZ_UGHV01000001.1"/>
</dbReference>
<evidence type="ECO:0000256" key="13">
    <source>
        <dbReference type="HAMAP-Rule" id="MF_01398"/>
    </source>
</evidence>
<dbReference type="InterPro" id="IPR050059">
    <property type="entry name" value="ATP_synthase_B_chain"/>
</dbReference>
<evidence type="ECO:0000313" key="15">
    <source>
        <dbReference type="EMBL" id="STO97247.1"/>
    </source>
</evidence>
<keyword evidence="9 13" id="KW-0066">ATP synthesis</keyword>
<comment type="similarity">
    <text evidence="1 13 14">Belongs to the ATPase B chain family.</text>
</comment>
<dbReference type="GO" id="GO:0016787">
    <property type="term" value="F:hydrolase activity"/>
    <property type="evidence" value="ECO:0007669"/>
    <property type="project" value="UniProtKB-KW"/>
</dbReference>
<keyword evidence="3 13" id="KW-0138">CF(0)</keyword>
<dbReference type="OrthoDB" id="5334261at2"/>
<comment type="function">
    <text evidence="11">Component of the F(0) channel, it forms part of the peripheral stalk, linking F(1) to F(0). The b'-subunit is a diverged and duplicated form of b found in plants and photosynthetic bacteria.</text>
</comment>
<evidence type="ECO:0000256" key="4">
    <source>
        <dbReference type="ARBA" id="ARBA00022692"/>
    </source>
</evidence>
<keyword evidence="6 13" id="KW-1133">Transmembrane helix</keyword>
<reference evidence="15 16" key="1">
    <citation type="submission" date="2018-06" db="EMBL/GenBank/DDBJ databases">
        <authorList>
            <consortium name="Pathogen Informatics"/>
            <person name="Doyle S."/>
        </authorList>
    </citation>
    <scope>NUCLEOTIDE SEQUENCE [LARGE SCALE GENOMIC DNA]</scope>
    <source>
        <strain evidence="15 16">NCTC12410</strain>
    </source>
</reference>
<dbReference type="EMBL" id="UGHV01000001">
    <property type="protein sequence ID" value="STO97247.1"/>
    <property type="molecule type" value="Genomic_DNA"/>
</dbReference>
<evidence type="ECO:0000256" key="2">
    <source>
        <dbReference type="ARBA" id="ARBA00022448"/>
    </source>
</evidence>
<dbReference type="AlphaFoldDB" id="A0A377J425"/>
<comment type="subunit">
    <text evidence="13">F-type ATPases have 2 components, F(1) - the catalytic core - and F(0) - the membrane proton channel. F(1) has five subunits: alpha(3), beta(3), gamma(1), delta(1), epsilon(1). F(0) has three main subunits: a(1), b(2) and c(10-14). The alpha and beta chains form an alternating ring which encloses part of the gamma chain. F(1) is attached to F(0) by a central stalk formed by the gamma and epsilon chains, while a peripheral stalk is formed by the delta and b chains.</text>
</comment>
<protein>
    <recommendedName>
        <fullName evidence="13">ATP synthase subunit b</fullName>
    </recommendedName>
    <alternativeName>
        <fullName evidence="13">ATP synthase F(0) sector subunit b</fullName>
    </alternativeName>
    <alternativeName>
        <fullName evidence="13">ATPase subunit I</fullName>
    </alternativeName>
    <alternativeName>
        <fullName evidence="13">F-type ATPase subunit b</fullName>
        <shortName evidence="13">F-ATPase subunit b</shortName>
    </alternativeName>
</protein>
<evidence type="ECO:0000256" key="3">
    <source>
        <dbReference type="ARBA" id="ARBA00022547"/>
    </source>
</evidence>
<dbReference type="PANTHER" id="PTHR33445">
    <property type="entry name" value="ATP SYNTHASE SUBUNIT B', CHLOROPLASTIC"/>
    <property type="match status" value="1"/>
</dbReference>
<evidence type="ECO:0000256" key="12">
    <source>
        <dbReference type="ARBA" id="ARBA00037847"/>
    </source>
</evidence>